<name>A0ABR6PIH0_9SPHI</name>
<organism evidence="1 2">
    <name type="scientific">Mucilaginibacter lappiensis</name>
    <dbReference type="NCBI Taxonomy" id="354630"/>
    <lineage>
        <taxon>Bacteria</taxon>
        <taxon>Pseudomonadati</taxon>
        <taxon>Bacteroidota</taxon>
        <taxon>Sphingobacteriia</taxon>
        <taxon>Sphingobacteriales</taxon>
        <taxon>Sphingobacteriaceae</taxon>
        <taxon>Mucilaginibacter</taxon>
    </lineage>
</organism>
<gene>
    <name evidence="1" type="ORF">HDF23_002310</name>
</gene>
<protein>
    <recommendedName>
        <fullName evidence="3">Lipocalin-like domain-containing protein</fullName>
    </recommendedName>
</protein>
<dbReference type="Proteomes" id="UP000541583">
    <property type="component" value="Unassembled WGS sequence"/>
</dbReference>
<evidence type="ECO:0000313" key="1">
    <source>
        <dbReference type="EMBL" id="MBB6109563.1"/>
    </source>
</evidence>
<comment type="caution">
    <text evidence="1">The sequence shown here is derived from an EMBL/GenBank/DDBJ whole genome shotgun (WGS) entry which is preliminary data.</text>
</comment>
<reference evidence="1 2" key="1">
    <citation type="submission" date="2020-08" db="EMBL/GenBank/DDBJ databases">
        <title>Genomic Encyclopedia of Type Strains, Phase IV (KMG-V): Genome sequencing to study the core and pangenomes of soil and plant-associated prokaryotes.</title>
        <authorList>
            <person name="Whitman W."/>
        </authorList>
    </citation>
    <scope>NUCLEOTIDE SEQUENCE [LARGE SCALE GENOMIC DNA]</scope>
    <source>
        <strain evidence="1 2">ANJLi2</strain>
    </source>
</reference>
<dbReference type="RefSeq" id="WP_076372892.1">
    <property type="nucleotide sequence ID" value="NZ_FTMG01000004.1"/>
</dbReference>
<dbReference type="Gene3D" id="2.40.128.490">
    <property type="entry name" value="Uncharacterised protein PF14869, DUF4488"/>
    <property type="match status" value="1"/>
</dbReference>
<dbReference type="EMBL" id="JACHCB010000004">
    <property type="protein sequence ID" value="MBB6109563.1"/>
    <property type="molecule type" value="Genomic_DNA"/>
</dbReference>
<proteinExistence type="predicted"/>
<evidence type="ECO:0000313" key="2">
    <source>
        <dbReference type="Proteomes" id="UP000541583"/>
    </source>
</evidence>
<keyword evidence="2" id="KW-1185">Reference proteome</keyword>
<accession>A0ABR6PIH0</accession>
<evidence type="ECO:0008006" key="3">
    <source>
        <dbReference type="Google" id="ProtNLM"/>
    </source>
</evidence>
<sequence>MKKAIFPLLLTTLFCAFTPNKSPLRGIWEYRGGLFNGKQDTVSTSYKLQRTYDDLHYQAKVIEKGQKTFIYEKGDYRLQSDTCFETQIYCNQPSKLLGKTVKYSYKISNDTLKLLTTLPNGNKIEDHWVKVK</sequence>